<dbReference type="PANTHER" id="PTHR32011">
    <property type="entry name" value="OS08G0472400 PROTEIN"/>
    <property type="match status" value="1"/>
</dbReference>
<dbReference type="AlphaFoldDB" id="A0A2V2YW86"/>
<evidence type="ECO:0000313" key="2">
    <source>
        <dbReference type="Proteomes" id="UP000246635"/>
    </source>
</evidence>
<dbReference type="InterPro" id="IPR037883">
    <property type="entry name" value="Knr4/Smi1-like_sf"/>
</dbReference>
<proteinExistence type="predicted"/>
<dbReference type="RefSeq" id="WP_110043994.1">
    <property type="nucleotide sequence ID" value="NZ_CP054612.1"/>
</dbReference>
<protein>
    <recommendedName>
        <fullName evidence="3">SMI1/KNR4 family protein SUKH-1</fullName>
    </recommendedName>
</protein>
<keyword evidence="2" id="KW-1185">Reference proteome</keyword>
<sequence length="193" mass="22920">MDYIELIDRLKAAGARFTHGLSPNEFDQIEHRYGFQFPPDYKEFLSIAMPISDKFINWRDNSEHNIAQIHSRMNWCLEGLLLDVEQNKFWYYEWGSKPSNVEEAKAKCEAEYHKAPKLIPIYAHRYIPETPAEAGNPILSVYQTDIIYYGENLYAYLMVEFGLKSYDEIDYDSIKPIRFWSDIMDMWEADYQI</sequence>
<dbReference type="Gene3D" id="3.40.1580.10">
    <property type="entry name" value="SMI1/KNR4-like"/>
    <property type="match status" value="1"/>
</dbReference>
<reference evidence="1 2" key="1">
    <citation type="submission" date="2018-05" db="EMBL/GenBank/DDBJ databases">
        <title>Genomic Encyclopedia of Type Strains, Phase III (KMG-III): the genomes of soil and plant-associated and newly described type strains.</title>
        <authorList>
            <person name="Whitman W."/>
        </authorList>
    </citation>
    <scope>NUCLEOTIDE SEQUENCE [LARGE SCALE GENOMIC DNA]</scope>
    <source>
        <strain evidence="1 2">CECT 5696</strain>
    </source>
</reference>
<comment type="caution">
    <text evidence="1">The sequence shown here is derived from an EMBL/GenBank/DDBJ whole genome shotgun (WGS) entry which is preliminary data.</text>
</comment>
<organism evidence="1 2">
    <name type="scientific">Paenibacillus cellulosilyticus</name>
    <dbReference type="NCBI Taxonomy" id="375489"/>
    <lineage>
        <taxon>Bacteria</taxon>
        <taxon>Bacillati</taxon>
        <taxon>Bacillota</taxon>
        <taxon>Bacilli</taxon>
        <taxon>Bacillales</taxon>
        <taxon>Paenibacillaceae</taxon>
        <taxon>Paenibacillus</taxon>
    </lineage>
</organism>
<dbReference type="Proteomes" id="UP000246635">
    <property type="component" value="Unassembled WGS sequence"/>
</dbReference>
<name>A0A2V2YW86_9BACL</name>
<evidence type="ECO:0008006" key="3">
    <source>
        <dbReference type="Google" id="ProtNLM"/>
    </source>
</evidence>
<dbReference type="EMBL" id="QGTQ01000006">
    <property type="protein sequence ID" value="PWW04894.1"/>
    <property type="molecule type" value="Genomic_DNA"/>
</dbReference>
<gene>
    <name evidence="1" type="ORF">DFQ01_106179</name>
</gene>
<accession>A0A2V2YW86</accession>
<dbReference type="OrthoDB" id="264195at2"/>
<dbReference type="SUPFAM" id="SSF160631">
    <property type="entry name" value="SMI1/KNR4-like"/>
    <property type="match status" value="1"/>
</dbReference>
<evidence type="ECO:0000313" key="1">
    <source>
        <dbReference type="EMBL" id="PWW04894.1"/>
    </source>
</evidence>
<dbReference type="PANTHER" id="PTHR32011:SF2">
    <property type="entry name" value="OS08G0472400 PROTEIN"/>
    <property type="match status" value="1"/>
</dbReference>